<proteinExistence type="predicted"/>
<gene>
    <name evidence="3" type="ORF">SAMN05445060_0309</name>
</gene>
<organism evidence="3 4">
    <name type="scientific">Williamsia sterculiae</name>
    <dbReference type="NCBI Taxonomy" id="1344003"/>
    <lineage>
        <taxon>Bacteria</taxon>
        <taxon>Bacillati</taxon>
        <taxon>Actinomycetota</taxon>
        <taxon>Actinomycetes</taxon>
        <taxon>Mycobacteriales</taxon>
        <taxon>Nocardiaceae</taxon>
        <taxon>Williamsia</taxon>
    </lineage>
</organism>
<keyword evidence="1" id="KW-0732">Signal</keyword>
<accession>A0A1N7CR96</accession>
<reference evidence="3 4" key="1">
    <citation type="submission" date="2017-01" db="EMBL/GenBank/DDBJ databases">
        <authorList>
            <person name="Mah S.A."/>
            <person name="Swanson W.J."/>
            <person name="Moy G.W."/>
            <person name="Vacquier V.D."/>
        </authorList>
    </citation>
    <scope>NUCLEOTIDE SEQUENCE [LARGE SCALE GENOMIC DNA]</scope>
    <source>
        <strain evidence="3 4">CPCC 203464</strain>
    </source>
</reference>
<evidence type="ECO:0000256" key="1">
    <source>
        <dbReference type="SAM" id="SignalP"/>
    </source>
</evidence>
<keyword evidence="4" id="KW-1185">Reference proteome</keyword>
<feature type="signal peptide" evidence="1">
    <location>
        <begin position="1"/>
        <end position="44"/>
    </location>
</feature>
<dbReference type="Pfam" id="PF26059">
    <property type="entry name" value="DUF8020"/>
    <property type="match status" value="1"/>
</dbReference>
<dbReference type="AlphaFoldDB" id="A0A1N7CR96"/>
<evidence type="ECO:0000313" key="3">
    <source>
        <dbReference type="EMBL" id="SIR66070.1"/>
    </source>
</evidence>
<protein>
    <recommendedName>
        <fullName evidence="2">DUF8020 domain-containing protein</fullName>
    </recommendedName>
</protein>
<dbReference type="EMBL" id="FTNT01000001">
    <property type="protein sequence ID" value="SIR66070.1"/>
    <property type="molecule type" value="Genomic_DNA"/>
</dbReference>
<name>A0A1N7CR96_9NOCA</name>
<dbReference type="InterPro" id="IPR058333">
    <property type="entry name" value="DUF8020"/>
</dbReference>
<sequence>MNVGPHVHVYFEKDHAYMKIRTVLVAAAMATLTAVGLTTGTAQAAPAPSQIGYTAKVSGGSVIFRTDAGSLRDTNGGLQVVDGKGSVLTTIPLTIALNGTPVPVSASVNGRTATITPDRTVAATARQNAAAGKVLAEKFTSKRDRDDKALARLGSYVSTAVSIGALVGTIIGAAAGCVVGGVIFPAIGCIPGVITGAGFGGIAGTIIAGGPTLIGAVTQYFNTVNSPFDPKKDY</sequence>
<evidence type="ECO:0000313" key="4">
    <source>
        <dbReference type="Proteomes" id="UP000186218"/>
    </source>
</evidence>
<dbReference type="Proteomes" id="UP000186218">
    <property type="component" value="Unassembled WGS sequence"/>
</dbReference>
<feature type="domain" description="DUF8020" evidence="2">
    <location>
        <begin position="51"/>
        <end position="118"/>
    </location>
</feature>
<feature type="chain" id="PRO_5012568750" description="DUF8020 domain-containing protein" evidence="1">
    <location>
        <begin position="45"/>
        <end position="234"/>
    </location>
</feature>
<evidence type="ECO:0000259" key="2">
    <source>
        <dbReference type="Pfam" id="PF26059"/>
    </source>
</evidence>